<feature type="transmembrane region" description="Helical" evidence="1">
    <location>
        <begin position="6"/>
        <end position="25"/>
    </location>
</feature>
<keyword evidence="3" id="KW-1185">Reference proteome</keyword>
<evidence type="ECO:0000256" key="1">
    <source>
        <dbReference type="SAM" id="Phobius"/>
    </source>
</evidence>
<dbReference type="GeneID" id="60589039"/>
<keyword evidence="1" id="KW-0812">Transmembrane</keyword>
<dbReference type="Proteomes" id="UP000595001">
    <property type="component" value="Chromosome"/>
</dbReference>
<evidence type="ECO:0000313" key="2">
    <source>
        <dbReference type="EMBL" id="QPV61309.1"/>
    </source>
</evidence>
<reference evidence="2 3" key="1">
    <citation type="submission" date="2020-12" db="EMBL/GenBank/DDBJ databases">
        <title>Halosimplex halophilum sp. nov. and Halosimplex salinum sp. nov., two new members of the genus Halosimplex.</title>
        <authorList>
            <person name="Cui H.L."/>
        </authorList>
    </citation>
    <scope>NUCLEOTIDE SEQUENCE [LARGE SCALE GENOMIC DNA]</scope>
    <source>
        <strain evidence="2 3">YGH94</strain>
    </source>
</reference>
<protein>
    <submittedName>
        <fullName evidence="2">Uncharacterized protein</fullName>
    </submittedName>
</protein>
<keyword evidence="1" id="KW-0472">Membrane</keyword>
<accession>A0A7T3FV74</accession>
<sequence length="71" mass="7566">MSSTTGYVLGVGQVVQILALSVLLLGQFPLQTDDTALVVAAAAFVVSFGTFVVLYQLQNALFEDGTAEWRN</sequence>
<name>A0A7T3FV74_9EURY</name>
<dbReference type="EMBL" id="CP065856">
    <property type="protein sequence ID" value="QPV61309.1"/>
    <property type="molecule type" value="Genomic_DNA"/>
</dbReference>
<dbReference type="OrthoDB" id="381619at2157"/>
<dbReference type="KEGG" id="hlt:I7X12_11060"/>
<evidence type="ECO:0000313" key="3">
    <source>
        <dbReference type="Proteomes" id="UP000595001"/>
    </source>
</evidence>
<organism evidence="2 3">
    <name type="scientific">Halosimplex litoreum</name>
    <dbReference type="NCBI Taxonomy" id="1198301"/>
    <lineage>
        <taxon>Archaea</taxon>
        <taxon>Methanobacteriati</taxon>
        <taxon>Methanobacteriota</taxon>
        <taxon>Stenosarchaea group</taxon>
        <taxon>Halobacteria</taxon>
        <taxon>Halobacteriales</taxon>
        <taxon>Haloarculaceae</taxon>
        <taxon>Halosimplex</taxon>
    </lineage>
</organism>
<keyword evidence="1" id="KW-1133">Transmembrane helix</keyword>
<feature type="transmembrane region" description="Helical" evidence="1">
    <location>
        <begin position="37"/>
        <end position="57"/>
    </location>
</feature>
<dbReference type="AlphaFoldDB" id="A0A7T3FV74"/>
<gene>
    <name evidence="2" type="ORF">I7X12_11060</name>
</gene>
<proteinExistence type="predicted"/>
<dbReference type="RefSeq" id="WP_198060142.1">
    <property type="nucleotide sequence ID" value="NZ_CP065856.1"/>
</dbReference>